<reference evidence="5" key="1">
    <citation type="submission" date="2022-11" db="EMBL/GenBank/DDBJ databases">
        <title>Isolation and characterization of PLA-degrading bacterium Massilia sp. from Antarctic soil.</title>
        <authorList>
            <person name="Sato K."/>
            <person name="Gomez-Fuentes C."/>
            <person name="Ahmad S.A."/>
            <person name="Zulkharnain A."/>
        </authorList>
    </citation>
    <scope>NUCLEOTIDE SEQUENCE</scope>
    <source>
        <strain evidence="5">N-3</strain>
    </source>
</reference>
<sequence length="139" mass="15542">MQRHNHGGLDMTVGWNDNTPIYRQLKERVVGMMLDGILKAGDALPSVRQIAAEYQLNPITVSKAYQELVDDNLVEKRRGIGMYVTEGASEKLLATERERFIREEWPAMVERIRRLGLNVEQLLRASNPGDPGLAPGASA</sequence>
<dbReference type="InterPro" id="IPR000524">
    <property type="entry name" value="Tscrpt_reg_HTH_GntR"/>
</dbReference>
<evidence type="ECO:0000313" key="5">
    <source>
        <dbReference type="EMBL" id="BDT58724.1"/>
    </source>
</evidence>
<keyword evidence="2" id="KW-0238">DNA-binding</keyword>
<dbReference type="InterPro" id="IPR036388">
    <property type="entry name" value="WH-like_DNA-bd_sf"/>
</dbReference>
<dbReference type="SUPFAM" id="SSF46785">
    <property type="entry name" value="Winged helix' DNA-binding domain"/>
    <property type="match status" value="1"/>
</dbReference>
<dbReference type="EMBL" id="AP026966">
    <property type="protein sequence ID" value="BDT58724.1"/>
    <property type="molecule type" value="Genomic_DNA"/>
</dbReference>
<gene>
    <name evidence="5" type="ORF">MasN3_22180</name>
</gene>
<accession>A0ABM8C674</accession>
<dbReference type="CDD" id="cd07377">
    <property type="entry name" value="WHTH_GntR"/>
    <property type="match status" value="1"/>
</dbReference>
<feature type="domain" description="HTH gntR-type" evidence="4">
    <location>
        <begin position="19"/>
        <end position="87"/>
    </location>
</feature>
<evidence type="ECO:0000256" key="3">
    <source>
        <dbReference type="ARBA" id="ARBA00023163"/>
    </source>
</evidence>
<dbReference type="PROSITE" id="PS50949">
    <property type="entry name" value="HTH_GNTR"/>
    <property type="match status" value="1"/>
</dbReference>
<proteinExistence type="predicted"/>
<organism evidence="5 6">
    <name type="scientific">Massilia varians</name>
    <dbReference type="NCBI Taxonomy" id="457921"/>
    <lineage>
        <taxon>Bacteria</taxon>
        <taxon>Pseudomonadati</taxon>
        <taxon>Pseudomonadota</taxon>
        <taxon>Betaproteobacteria</taxon>
        <taxon>Burkholderiales</taxon>
        <taxon>Oxalobacteraceae</taxon>
        <taxon>Telluria group</taxon>
        <taxon>Massilia</taxon>
    </lineage>
</organism>
<dbReference type="Gene3D" id="6.10.250.1220">
    <property type="match status" value="1"/>
</dbReference>
<evidence type="ECO:0000313" key="6">
    <source>
        <dbReference type="Proteomes" id="UP001163336"/>
    </source>
</evidence>
<dbReference type="SMART" id="SM00345">
    <property type="entry name" value="HTH_GNTR"/>
    <property type="match status" value="1"/>
</dbReference>
<protein>
    <submittedName>
        <fullName evidence="5">GntR family transcriptional regulator</fullName>
    </submittedName>
</protein>
<keyword evidence="1" id="KW-0805">Transcription regulation</keyword>
<evidence type="ECO:0000256" key="1">
    <source>
        <dbReference type="ARBA" id="ARBA00023015"/>
    </source>
</evidence>
<evidence type="ECO:0000256" key="2">
    <source>
        <dbReference type="ARBA" id="ARBA00023125"/>
    </source>
</evidence>
<keyword evidence="3" id="KW-0804">Transcription</keyword>
<dbReference type="Gene3D" id="1.10.10.10">
    <property type="entry name" value="Winged helix-like DNA-binding domain superfamily/Winged helix DNA-binding domain"/>
    <property type="match status" value="1"/>
</dbReference>
<dbReference type="Pfam" id="PF00392">
    <property type="entry name" value="GntR"/>
    <property type="match status" value="1"/>
</dbReference>
<dbReference type="PANTHER" id="PTHR38445:SF10">
    <property type="entry name" value="GNTR-FAMILY TRANSCRIPTIONAL REGULATOR"/>
    <property type="match status" value="1"/>
</dbReference>
<dbReference type="Proteomes" id="UP001163336">
    <property type="component" value="Chromosome"/>
</dbReference>
<dbReference type="PANTHER" id="PTHR38445">
    <property type="entry name" value="HTH-TYPE TRANSCRIPTIONAL REPRESSOR YTRA"/>
    <property type="match status" value="1"/>
</dbReference>
<evidence type="ECO:0000259" key="4">
    <source>
        <dbReference type="PROSITE" id="PS50949"/>
    </source>
</evidence>
<keyword evidence="6" id="KW-1185">Reference proteome</keyword>
<dbReference type="InterPro" id="IPR036390">
    <property type="entry name" value="WH_DNA-bd_sf"/>
</dbReference>
<name>A0ABM8C674_9BURK</name>